<organism evidence="1 2">
    <name type="scientific">Kineosporia babensis</name>
    <dbReference type="NCBI Taxonomy" id="499548"/>
    <lineage>
        <taxon>Bacteria</taxon>
        <taxon>Bacillati</taxon>
        <taxon>Actinomycetota</taxon>
        <taxon>Actinomycetes</taxon>
        <taxon>Kineosporiales</taxon>
        <taxon>Kineosporiaceae</taxon>
        <taxon>Kineosporia</taxon>
    </lineage>
</organism>
<proteinExistence type="predicted"/>
<dbReference type="RefSeq" id="WP_231438465.1">
    <property type="nucleotide sequence ID" value="NZ_JAJOMB010000001.1"/>
</dbReference>
<dbReference type="AlphaFoldDB" id="A0A9X1N9A2"/>
<evidence type="ECO:0000313" key="2">
    <source>
        <dbReference type="Proteomes" id="UP001138997"/>
    </source>
</evidence>
<evidence type="ECO:0000313" key="1">
    <source>
        <dbReference type="EMBL" id="MCD5309540.1"/>
    </source>
</evidence>
<reference evidence="1" key="1">
    <citation type="submission" date="2021-11" db="EMBL/GenBank/DDBJ databases">
        <title>Streptomyces corallinus and Kineosporia corallina sp. nov., two new coral-derived marine actinobacteria.</title>
        <authorList>
            <person name="Buangrab K."/>
            <person name="Sutthacheep M."/>
            <person name="Yeemin T."/>
            <person name="Harunari E."/>
            <person name="Igarashi Y."/>
            <person name="Sripreechasak P."/>
            <person name="Kanchanasin P."/>
            <person name="Tanasupawat S."/>
            <person name="Phongsopitanun W."/>
        </authorList>
    </citation>
    <scope>NUCLEOTIDE SEQUENCE</scope>
    <source>
        <strain evidence="1">JCM 31032</strain>
    </source>
</reference>
<dbReference type="EMBL" id="JAJOMB010000001">
    <property type="protein sequence ID" value="MCD5309540.1"/>
    <property type="molecule type" value="Genomic_DNA"/>
</dbReference>
<name>A0A9X1N9A2_9ACTN</name>
<dbReference type="Proteomes" id="UP001138997">
    <property type="component" value="Unassembled WGS sequence"/>
</dbReference>
<keyword evidence="2" id="KW-1185">Reference proteome</keyword>
<protein>
    <submittedName>
        <fullName evidence="1">Uncharacterized protein</fullName>
    </submittedName>
</protein>
<comment type="caution">
    <text evidence="1">The sequence shown here is derived from an EMBL/GenBank/DDBJ whole genome shotgun (WGS) entry which is preliminary data.</text>
</comment>
<accession>A0A9X1N9A2</accession>
<sequence>MSVLTAVTLLGAVLGGVRVLPLPPPVVHRLELADRFLVSGDSVLLYWHVEHADRIAVWEGICVKHEINVRSGRGVSPLPLRTGGWLRVEIANHRHTRRLKLGPLQVVKVPTISHVSLPDLDLRRISDARIESLAGLLNRIGERVPSWRTARPPAPPGSVWDPLADTLPLPIVDHQSESPDHEE</sequence>
<gene>
    <name evidence="1" type="ORF">LR394_01405</name>
</gene>